<dbReference type="InterPro" id="IPR010621">
    <property type="entry name" value="DUF1214"/>
</dbReference>
<dbReference type="Gene3D" id="2.60.40.1610">
    <property type="entry name" value="Domain of unknown function DUF1254"/>
    <property type="match status" value="1"/>
</dbReference>
<protein>
    <recommendedName>
        <fullName evidence="5">DUF1254-domain-containing protein</fullName>
    </recommendedName>
</protein>
<evidence type="ECO:0000313" key="4">
    <source>
        <dbReference type="RefSeq" id="XP_033459654.1"/>
    </source>
</evidence>
<dbReference type="InterPro" id="IPR010679">
    <property type="entry name" value="DUF1254"/>
</dbReference>
<sequence>MGNHPFLANFAGAVLRNASVNEFFHQRNLASPDNGGVFTPNVDTLYSRVVLDLSTQDVELVIPAIGDDRYWNYPVYDAFSNELANIGIVNGNVPGKYLIRRAADVGDAVGFDNSSSTLKNSCYKGIVSLPGSYGTMLVRLEVIFNSTAELNTLRGFQNASSLTPVDRRPQYNTENPAPSFKSLAQNGSFLGIRSPAQQLAFASRVVPYNQPLVSSDRYRVATILSLAGLYNDRYTAPAGVNLTQAGALANRSITADVNNPNNTRPQGNDYYLLKQSYAGVYGRNYAAQAYVQLSAPQLQVAAQTLYPGYRGVGFNSFYPIPANGSWLFTFWGKPKLKKNGFWSLSVYGGDGNLVRNSLNRFSAGDRTYDMTYRDGGYIYGPKANASRDGPFDVLLQRKGVPPPKNWTGNWLPSEDSFYMLLRWYVPEDAMTNGSYVYPMVRNISQILA</sequence>
<dbReference type="RefSeq" id="XP_033459654.1">
    <property type="nucleotide sequence ID" value="XM_033599664.1"/>
</dbReference>
<organism evidence="4">
    <name type="scientific">Dissoconium aciculare CBS 342.82</name>
    <dbReference type="NCBI Taxonomy" id="1314786"/>
    <lineage>
        <taxon>Eukaryota</taxon>
        <taxon>Fungi</taxon>
        <taxon>Dikarya</taxon>
        <taxon>Ascomycota</taxon>
        <taxon>Pezizomycotina</taxon>
        <taxon>Dothideomycetes</taxon>
        <taxon>Dothideomycetidae</taxon>
        <taxon>Mycosphaerellales</taxon>
        <taxon>Dissoconiaceae</taxon>
        <taxon>Dissoconium</taxon>
    </lineage>
</organism>
<name>A0A6J3M3Z7_9PEZI</name>
<reference evidence="4" key="2">
    <citation type="submission" date="2020-04" db="EMBL/GenBank/DDBJ databases">
        <authorList>
            <consortium name="NCBI Genome Project"/>
        </authorList>
    </citation>
    <scope>NUCLEOTIDE SEQUENCE</scope>
    <source>
        <strain evidence="4">CBS 342.82</strain>
    </source>
</reference>
<feature type="domain" description="DUF1214" evidence="1">
    <location>
        <begin position="337"/>
        <end position="427"/>
    </location>
</feature>
<proteinExistence type="predicted"/>
<dbReference type="AlphaFoldDB" id="A0A6J3M3Z7"/>
<dbReference type="Pfam" id="PF06742">
    <property type="entry name" value="DUF1214"/>
    <property type="match status" value="1"/>
</dbReference>
<evidence type="ECO:0000259" key="1">
    <source>
        <dbReference type="Pfam" id="PF06742"/>
    </source>
</evidence>
<evidence type="ECO:0000313" key="3">
    <source>
        <dbReference type="Proteomes" id="UP000504637"/>
    </source>
</evidence>
<accession>A0A6J3M3Z7</accession>
<feature type="domain" description="DUF1254" evidence="2">
    <location>
        <begin position="20"/>
        <end position="164"/>
    </location>
</feature>
<dbReference type="Gene3D" id="2.60.120.600">
    <property type="entry name" value="Domain of unknown function DUF1214, C-terminal domain"/>
    <property type="match status" value="1"/>
</dbReference>
<dbReference type="Proteomes" id="UP000504637">
    <property type="component" value="Unplaced"/>
</dbReference>
<dbReference type="InterPro" id="IPR037049">
    <property type="entry name" value="DUF1214_C_sf"/>
</dbReference>
<keyword evidence="3" id="KW-1185">Reference proteome</keyword>
<dbReference type="OrthoDB" id="2018906at2759"/>
<dbReference type="PANTHER" id="PTHR36509">
    <property type="entry name" value="BLL3101 PROTEIN"/>
    <property type="match status" value="1"/>
</dbReference>
<reference evidence="4" key="1">
    <citation type="submission" date="2020-01" db="EMBL/GenBank/DDBJ databases">
        <authorList>
            <consortium name="DOE Joint Genome Institute"/>
            <person name="Haridas S."/>
            <person name="Albert R."/>
            <person name="Binder M."/>
            <person name="Bloem J."/>
            <person name="Labutti K."/>
            <person name="Salamov A."/>
            <person name="Andreopoulos B."/>
            <person name="Baker S.E."/>
            <person name="Barry K."/>
            <person name="Bills G."/>
            <person name="Bluhm B.H."/>
            <person name="Cannon C."/>
            <person name="Castanera R."/>
            <person name="Culley D.E."/>
            <person name="Daum C."/>
            <person name="Ezra D."/>
            <person name="Gonzalez J.B."/>
            <person name="Henrissat B."/>
            <person name="Kuo A."/>
            <person name="Liang C."/>
            <person name="Lipzen A."/>
            <person name="Lutzoni F."/>
            <person name="Magnuson J."/>
            <person name="Mondo S."/>
            <person name="Nolan M."/>
            <person name="Ohm R."/>
            <person name="Pangilinan J."/>
            <person name="Park H.-J."/>
            <person name="Ramirez L."/>
            <person name="Alfaro M."/>
            <person name="Sun H."/>
            <person name="Tritt A."/>
            <person name="Yoshinaga Y."/>
            <person name="Zwiers L.-H."/>
            <person name="Turgeon B.G."/>
            <person name="Goodwin S.B."/>
            <person name="Spatafora J.W."/>
            <person name="Crous P.W."/>
            <person name="Grigoriev I.V."/>
        </authorList>
    </citation>
    <scope>NUCLEOTIDE SEQUENCE</scope>
    <source>
        <strain evidence="4">CBS 342.82</strain>
    </source>
</reference>
<evidence type="ECO:0000259" key="2">
    <source>
        <dbReference type="Pfam" id="PF06863"/>
    </source>
</evidence>
<dbReference type="PANTHER" id="PTHR36509:SF2">
    <property type="entry name" value="BLL3101 PROTEIN"/>
    <property type="match status" value="1"/>
</dbReference>
<reference evidence="4" key="3">
    <citation type="submission" date="2025-08" db="UniProtKB">
        <authorList>
            <consortium name="RefSeq"/>
        </authorList>
    </citation>
    <scope>IDENTIFICATION</scope>
    <source>
        <strain evidence="4">CBS 342.82</strain>
    </source>
</reference>
<dbReference type="SUPFAM" id="SSF160935">
    <property type="entry name" value="VPA0735-like"/>
    <property type="match status" value="1"/>
</dbReference>
<gene>
    <name evidence="4" type="ORF">K489DRAFT_212191</name>
</gene>
<dbReference type="Pfam" id="PF06863">
    <property type="entry name" value="DUF1254"/>
    <property type="match status" value="1"/>
</dbReference>
<dbReference type="InterPro" id="IPR037050">
    <property type="entry name" value="DUF1254_sf"/>
</dbReference>
<evidence type="ECO:0008006" key="5">
    <source>
        <dbReference type="Google" id="ProtNLM"/>
    </source>
</evidence>
<dbReference type="GeneID" id="54357463"/>